<dbReference type="InterPro" id="IPR013885">
    <property type="entry name" value="DUF1764_euk"/>
</dbReference>
<dbReference type="EMBL" id="KV722330">
    <property type="protein sequence ID" value="OCH96517.1"/>
    <property type="molecule type" value="Genomic_DNA"/>
</dbReference>
<dbReference type="AlphaFoldDB" id="A0A8E2J8B0"/>
<accession>A0A8E2J8B0</accession>
<reference evidence="2 3" key="1">
    <citation type="submission" date="2016-07" db="EMBL/GenBank/DDBJ databases">
        <title>Draft genome of the white-rot fungus Obba rivulosa 3A-2.</title>
        <authorList>
            <consortium name="DOE Joint Genome Institute"/>
            <person name="Miettinen O."/>
            <person name="Riley R."/>
            <person name="Acob R."/>
            <person name="Barry K."/>
            <person name="Cullen D."/>
            <person name="De Vries R."/>
            <person name="Hainaut M."/>
            <person name="Hatakka A."/>
            <person name="Henrissat B."/>
            <person name="Hilden K."/>
            <person name="Kuo R."/>
            <person name="Labutti K."/>
            <person name="Lipzen A."/>
            <person name="Makela M.R."/>
            <person name="Sandor L."/>
            <person name="Spatafora J.W."/>
            <person name="Grigoriev I.V."/>
            <person name="Hibbett D.S."/>
        </authorList>
    </citation>
    <scope>NUCLEOTIDE SEQUENCE [LARGE SCALE GENOMIC DNA]</scope>
    <source>
        <strain evidence="2 3">3A-2</strain>
    </source>
</reference>
<feature type="compositionally biased region" description="Low complexity" evidence="1">
    <location>
        <begin position="16"/>
        <end position="28"/>
    </location>
</feature>
<protein>
    <recommendedName>
        <fullName evidence="4">DUF1764-domain-containing protein</fullName>
    </recommendedName>
</protein>
<proteinExistence type="predicted"/>
<gene>
    <name evidence="2" type="ORF">OBBRIDRAFT_809026</name>
</gene>
<feature type="region of interest" description="Disordered" evidence="1">
    <location>
        <begin position="1"/>
        <end position="115"/>
    </location>
</feature>
<feature type="compositionally biased region" description="Basic residues" evidence="1">
    <location>
        <begin position="29"/>
        <end position="41"/>
    </location>
</feature>
<sequence length="144" mass="15477">MPASEIDDIFASKGQGVPATPTPSSSVPPKKKKKDRGAKRKREPEPEDDAPSKPPAKRPAPETVLDPSVRPAAAAPRPPKALAAASKKRPKAGREDEERFKDSRGAGSRRTTEEGWAVYKEDELGITDQGGDTPLCPFDCQCCE</sequence>
<organism evidence="2 3">
    <name type="scientific">Obba rivulosa</name>
    <dbReference type="NCBI Taxonomy" id="1052685"/>
    <lineage>
        <taxon>Eukaryota</taxon>
        <taxon>Fungi</taxon>
        <taxon>Dikarya</taxon>
        <taxon>Basidiomycota</taxon>
        <taxon>Agaricomycotina</taxon>
        <taxon>Agaricomycetes</taxon>
        <taxon>Polyporales</taxon>
        <taxon>Gelatoporiaceae</taxon>
        <taxon>Obba</taxon>
    </lineage>
</organism>
<dbReference type="Proteomes" id="UP000250043">
    <property type="component" value="Unassembled WGS sequence"/>
</dbReference>
<keyword evidence="3" id="KW-1185">Reference proteome</keyword>
<name>A0A8E2J8B0_9APHY</name>
<evidence type="ECO:0000313" key="3">
    <source>
        <dbReference type="Proteomes" id="UP000250043"/>
    </source>
</evidence>
<evidence type="ECO:0000313" key="2">
    <source>
        <dbReference type="EMBL" id="OCH96517.1"/>
    </source>
</evidence>
<feature type="compositionally biased region" description="Low complexity" evidence="1">
    <location>
        <begin position="70"/>
        <end position="85"/>
    </location>
</feature>
<dbReference type="OrthoDB" id="20835at2759"/>
<dbReference type="PANTHER" id="PTHR34066">
    <property type="entry name" value="GROWTH FACTOR 2"/>
    <property type="match status" value="1"/>
</dbReference>
<dbReference type="Pfam" id="PF08576">
    <property type="entry name" value="DUF1764"/>
    <property type="match status" value="1"/>
</dbReference>
<dbReference type="PANTHER" id="PTHR34066:SF1">
    <property type="entry name" value="DUF1764 FAMILY PROTEIN"/>
    <property type="match status" value="1"/>
</dbReference>
<feature type="compositionally biased region" description="Basic and acidic residues" evidence="1">
    <location>
        <begin position="92"/>
        <end position="104"/>
    </location>
</feature>
<evidence type="ECO:0008006" key="4">
    <source>
        <dbReference type="Google" id="ProtNLM"/>
    </source>
</evidence>
<evidence type="ECO:0000256" key="1">
    <source>
        <dbReference type="SAM" id="MobiDB-lite"/>
    </source>
</evidence>